<dbReference type="PANTHER" id="PTHR30189:SF1">
    <property type="entry name" value="LPS-ASSEMBLY PROTEIN LPTD"/>
    <property type="match status" value="1"/>
</dbReference>
<feature type="domain" description="LptD C-terminal" evidence="2">
    <location>
        <begin position="309"/>
        <end position="688"/>
    </location>
</feature>
<dbReference type="GO" id="GO:0015920">
    <property type="term" value="P:lipopolysaccharide transport"/>
    <property type="evidence" value="ECO:0007669"/>
    <property type="project" value="InterPro"/>
</dbReference>
<dbReference type="OrthoDB" id="9760225at2"/>
<dbReference type="PANTHER" id="PTHR30189">
    <property type="entry name" value="LPS-ASSEMBLY PROTEIN"/>
    <property type="match status" value="1"/>
</dbReference>
<gene>
    <name evidence="1 3" type="primary">lptD</name>
    <name evidence="3" type="ORF">NCTC12227_00331</name>
</gene>
<keyword evidence="1" id="KW-0998">Cell outer membrane</keyword>
<dbReference type="InterPro" id="IPR007543">
    <property type="entry name" value="LptD_C"/>
</dbReference>
<comment type="function">
    <text evidence="1">Together with LptE, is involved in the assembly of lipopolysaccharide (LPS) at the surface of the outer membrane.</text>
</comment>
<dbReference type="EMBL" id="LR134516">
    <property type="protein sequence ID" value="VEJ20622.1"/>
    <property type="molecule type" value="Genomic_DNA"/>
</dbReference>
<dbReference type="Proteomes" id="UP000268229">
    <property type="component" value="Chromosome"/>
</dbReference>
<evidence type="ECO:0000259" key="2">
    <source>
        <dbReference type="Pfam" id="PF04453"/>
    </source>
</evidence>
<keyword evidence="1" id="KW-0472">Membrane</keyword>
<proteinExistence type="inferred from homology"/>
<name>A0A448U9R4_9NEIS</name>
<comment type="caution">
    <text evidence="1">Lacks conserved residue(s) required for the propagation of feature annotation.</text>
</comment>
<comment type="subcellular location">
    <subcellularLocation>
        <location evidence="1">Cell outer membrane</location>
    </subcellularLocation>
</comment>
<evidence type="ECO:0000256" key="1">
    <source>
        <dbReference type="HAMAP-Rule" id="MF_01411"/>
    </source>
</evidence>
<dbReference type="GO" id="GO:0009279">
    <property type="term" value="C:cell outer membrane"/>
    <property type="evidence" value="ECO:0007669"/>
    <property type="project" value="UniProtKB-SubCell"/>
</dbReference>
<dbReference type="GO" id="GO:1990351">
    <property type="term" value="C:transporter complex"/>
    <property type="evidence" value="ECO:0007669"/>
    <property type="project" value="TreeGrafter"/>
</dbReference>
<dbReference type="AlphaFoldDB" id="A0A448U9R4"/>
<evidence type="ECO:0000313" key="4">
    <source>
        <dbReference type="Proteomes" id="UP000268229"/>
    </source>
</evidence>
<organism evidence="3 4">
    <name type="scientific">Neisseria animaloris</name>
    <dbReference type="NCBI Taxonomy" id="326522"/>
    <lineage>
        <taxon>Bacteria</taxon>
        <taxon>Pseudomonadati</taxon>
        <taxon>Pseudomonadota</taxon>
        <taxon>Betaproteobacteria</taxon>
        <taxon>Neisseriales</taxon>
        <taxon>Neisseriaceae</taxon>
        <taxon>Neisseria</taxon>
    </lineage>
</organism>
<protein>
    <recommendedName>
        <fullName evidence="1">LPS-assembly protein LptD</fullName>
    </recommendedName>
</protein>
<dbReference type="InterPro" id="IPR050218">
    <property type="entry name" value="LptD"/>
</dbReference>
<dbReference type="GO" id="GO:0043165">
    <property type="term" value="P:Gram-negative-bacterium-type cell outer membrane assembly"/>
    <property type="evidence" value="ECO:0007669"/>
    <property type="project" value="UniProtKB-UniRule"/>
</dbReference>
<dbReference type="KEGG" id="nani:NCTC12227_00331"/>
<dbReference type="HAMAP" id="MF_01411">
    <property type="entry name" value="LPS_assembly_LptD"/>
    <property type="match status" value="1"/>
</dbReference>
<dbReference type="Pfam" id="PF04453">
    <property type="entry name" value="LptD"/>
    <property type="match status" value="1"/>
</dbReference>
<keyword evidence="4" id="KW-1185">Reference proteome</keyword>
<accession>A0A448U9R4</accession>
<dbReference type="STRING" id="326522.BWD08_01395"/>
<evidence type="ECO:0000313" key="3">
    <source>
        <dbReference type="EMBL" id="VEJ20622.1"/>
    </source>
</evidence>
<sequence length="776" mass="87437" precursor="true">MARLFSLKPLVLALGVGFGAAATAQAAGDLSLGSTCLNCSPEKLRNEAEAHAVPDIKRSGEEPLPADYTRITADRLEGQTNIKVRAEGDVIIERNDQILNAQWVDYDQSLEIVRAGNTFTLYQNGSTVSGSTVEYNLAEGTGISHNARLEAEHEGRRLQSVSETAEMQGDGRYKLTNTKFNTCERGDASWYIQAKSIEADQNSGIGVAKHASLVFGGVPVLYTPWADFPINGNRKSGLLVPTLSIGSDGLEMAVPYYLNLAPNYDATVTPGFISNRGAQLGGQFRYLDPKFAGKIEGTWMPDDKRSKHNNRYRAQWEHRHQFTDRLSGGIDFHQVSDDDYYRDFYNRDDIARNVNLNRQAWLNYNSRLLDGFFDGYFTAQKYQTLANADGYKDEPYALMPRFSARWQKSISGAQVNVFSQFTRFDHDSKQAGSRVVLYPSVKWDLHNAWGYLRPKIGVHATYYDLDKFEKKNARTLSRTLPVFNIDGGLTFERKASLFGNNYVQTLEPRLFYNYIPTKSQNDLPNFDSSENSFNYSQLFRENLYSGNDRINSANSVSTAVQTRFLNPNNGAELFRAGIGQKFYLKNDNVLLDGSVDRYTRNRSDWVAFANGKVSNSVSVDTDVHYNQNLKRTESFSTGVRYSPEPGKVLSARYKYGRNEKIYLQKNGEYFYDKLSQIDLAAQWPLTKNLYGVARYNHEINVKKPLEILAGVEYKSGCGCWSASVVGQRYVTGLNSKKNAVFFNLQLKDLSNIGNNPFEKLRLAIPGYSKTNEVVKQ</sequence>
<reference evidence="3 4" key="1">
    <citation type="submission" date="2018-12" db="EMBL/GenBank/DDBJ databases">
        <authorList>
            <consortium name="Pathogen Informatics"/>
        </authorList>
    </citation>
    <scope>NUCLEOTIDE SEQUENCE [LARGE SCALE GENOMIC DNA]</scope>
    <source>
        <strain evidence="3 4">NCTC12227</strain>
    </source>
</reference>
<comment type="subunit">
    <text evidence="1">Component of the lipopolysaccharide transport and assembly complex. Interacts with LptE and LptA.</text>
</comment>
<dbReference type="RefSeq" id="WP_126303902.1">
    <property type="nucleotide sequence ID" value="NZ_LR134516.1"/>
</dbReference>
<keyword evidence="1" id="KW-0732">Signal</keyword>
<feature type="chain" id="PRO_5019594013" description="LPS-assembly protein LptD" evidence="1">
    <location>
        <begin position="27"/>
        <end position="776"/>
    </location>
</feature>
<feature type="signal peptide" evidence="1">
    <location>
        <begin position="1"/>
        <end position="26"/>
    </location>
</feature>
<comment type="similarity">
    <text evidence="1">Belongs to the LptD family.</text>
</comment>
<dbReference type="InterPro" id="IPR020889">
    <property type="entry name" value="LipoPS_assembly_LptD"/>
</dbReference>